<comment type="caution">
    <text evidence="2">The sequence shown here is derived from an EMBL/GenBank/DDBJ whole genome shotgun (WGS) entry which is preliminary data.</text>
</comment>
<dbReference type="EMBL" id="BLAD01000140">
    <property type="protein sequence ID" value="GES06224.1"/>
    <property type="molecule type" value="Genomic_DNA"/>
</dbReference>
<evidence type="ECO:0000313" key="3">
    <source>
        <dbReference type="Proteomes" id="UP000334990"/>
    </source>
</evidence>
<feature type="compositionally biased region" description="Polar residues" evidence="1">
    <location>
        <begin position="55"/>
        <end position="66"/>
    </location>
</feature>
<gene>
    <name evidence="2" type="ORF">Acor_82930</name>
</gene>
<evidence type="ECO:0000256" key="1">
    <source>
        <dbReference type="SAM" id="MobiDB-lite"/>
    </source>
</evidence>
<name>A0A5M3WB99_9ACTN</name>
<organism evidence="2 3">
    <name type="scientific">Acrocarpospora corrugata</name>
    <dbReference type="NCBI Taxonomy" id="35763"/>
    <lineage>
        <taxon>Bacteria</taxon>
        <taxon>Bacillati</taxon>
        <taxon>Actinomycetota</taxon>
        <taxon>Actinomycetes</taxon>
        <taxon>Streptosporangiales</taxon>
        <taxon>Streptosporangiaceae</taxon>
        <taxon>Acrocarpospora</taxon>
    </lineage>
</organism>
<protein>
    <submittedName>
        <fullName evidence="2">Uncharacterized protein</fullName>
    </submittedName>
</protein>
<accession>A0A5M3WB99</accession>
<sequence>MQLAWISRYWANGGGPENVGTTGGFPVAAGVGADLCEACEPAAVDTLVVAAEDGSTNGCTVSSRPEASTAVPAARLHRRRRVDAEPPAGAPLPEPGRTVWSDIDFPSQWDAS</sequence>
<reference evidence="2 3" key="1">
    <citation type="submission" date="2019-10" db="EMBL/GenBank/DDBJ databases">
        <title>Whole genome shotgun sequence of Acrocarpospora corrugata NBRC 13972.</title>
        <authorList>
            <person name="Ichikawa N."/>
            <person name="Kimura A."/>
            <person name="Kitahashi Y."/>
            <person name="Komaki H."/>
            <person name="Oguchi A."/>
        </authorList>
    </citation>
    <scope>NUCLEOTIDE SEQUENCE [LARGE SCALE GENOMIC DNA]</scope>
    <source>
        <strain evidence="2 3">NBRC 13972</strain>
    </source>
</reference>
<dbReference type="Proteomes" id="UP000334990">
    <property type="component" value="Unassembled WGS sequence"/>
</dbReference>
<dbReference type="AlphaFoldDB" id="A0A5M3WB99"/>
<evidence type="ECO:0000313" key="2">
    <source>
        <dbReference type="EMBL" id="GES06224.1"/>
    </source>
</evidence>
<feature type="region of interest" description="Disordered" evidence="1">
    <location>
        <begin position="55"/>
        <end position="112"/>
    </location>
</feature>
<proteinExistence type="predicted"/>
<keyword evidence="3" id="KW-1185">Reference proteome</keyword>